<keyword evidence="2" id="KW-0732">Signal</keyword>
<accession>A0A316BP09</accession>
<proteinExistence type="predicted"/>
<dbReference type="AlphaFoldDB" id="A0A316BP09"/>
<protein>
    <submittedName>
        <fullName evidence="3">Uncharacterized protein</fullName>
    </submittedName>
</protein>
<evidence type="ECO:0000313" key="3">
    <source>
        <dbReference type="EMBL" id="PWJ75250.1"/>
    </source>
</evidence>
<evidence type="ECO:0000256" key="2">
    <source>
        <dbReference type="SAM" id="SignalP"/>
    </source>
</evidence>
<comment type="caution">
    <text evidence="3">The sequence shown here is derived from an EMBL/GenBank/DDBJ whole genome shotgun (WGS) entry which is preliminary data.</text>
</comment>
<name>A0A316BP09_PSESE</name>
<feature type="region of interest" description="Disordered" evidence="1">
    <location>
        <begin position="24"/>
        <end position="58"/>
    </location>
</feature>
<feature type="signal peptide" evidence="2">
    <location>
        <begin position="1"/>
        <end position="21"/>
    </location>
</feature>
<dbReference type="Proteomes" id="UP000245396">
    <property type="component" value="Unassembled WGS sequence"/>
</dbReference>
<organism evidence="3 4">
    <name type="scientific">Pseudaminobacter salicylatoxidans</name>
    <dbReference type="NCBI Taxonomy" id="93369"/>
    <lineage>
        <taxon>Bacteria</taxon>
        <taxon>Pseudomonadati</taxon>
        <taxon>Pseudomonadota</taxon>
        <taxon>Alphaproteobacteria</taxon>
        <taxon>Hyphomicrobiales</taxon>
        <taxon>Phyllobacteriaceae</taxon>
        <taxon>Pseudaminobacter</taxon>
    </lineage>
</organism>
<reference evidence="3 4" key="1">
    <citation type="submission" date="2018-05" db="EMBL/GenBank/DDBJ databases">
        <title>Genomic Encyclopedia of Type Strains, Phase IV (KMG-IV): sequencing the most valuable type-strain genomes for metagenomic binning, comparative biology and taxonomic classification.</title>
        <authorList>
            <person name="Goeker M."/>
        </authorList>
    </citation>
    <scope>NUCLEOTIDE SEQUENCE [LARGE SCALE GENOMIC DNA]</scope>
    <source>
        <strain evidence="3 4">DSM 6986</strain>
    </source>
</reference>
<evidence type="ECO:0000313" key="4">
    <source>
        <dbReference type="Proteomes" id="UP000245396"/>
    </source>
</evidence>
<keyword evidence="4" id="KW-1185">Reference proteome</keyword>
<sequence>MTIKLLSIAAIAACLATGAYAQTGTEADQTATSGRDVQNPEVVGSMYGDKEMTQTRSKDEMKAEWDKLSAEHRTKIKGECANPQNDREKDFCDKIADFE</sequence>
<evidence type="ECO:0000256" key="1">
    <source>
        <dbReference type="SAM" id="MobiDB-lite"/>
    </source>
</evidence>
<dbReference type="EMBL" id="QGGG01000021">
    <property type="protein sequence ID" value="PWJ75250.1"/>
    <property type="molecule type" value="Genomic_DNA"/>
</dbReference>
<feature type="compositionally biased region" description="Basic and acidic residues" evidence="1">
    <location>
        <begin position="48"/>
        <end position="58"/>
    </location>
</feature>
<feature type="chain" id="PRO_5016444747" evidence="2">
    <location>
        <begin position="22"/>
        <end position="99"/>
    </location>
</feature>
<dbReference type="RefSeq" id="WP_109614597.1">
    <property type="nucleotide sequence ID" value="NZ_QGGG01000021.1"/>
</dbReference>
<gene>
    <name evidence="3" type="ORF">C7441_12132</name>
</gene>
<feature type="compositionally biased region" description="Polar residues" evidence="1">
    <location>
        <begin position="24"/>
        <end position="36"/>
    </location>
</feature>